<evidence type="ECO:0000259" key="1">
    <source>
        <dbReference type="Pfam" id="PF00534"/>
    </source>
</evidence>
<dbReference type="CDD" id="cd03801">
    <property type="entry name" value="GT4_PimA-like"/>
    <property type="match status" value="1"/>
</dbReference>
<proteinExistence type="predicted"/>
<evidence type="ECO:0000313" key="4">
    <source>
        <dbReference type="Proteomes" id="UP000002931"/>
    </source>
</evidence>
<evidence type="ECO:0000313" key="3">
    <source>
        <dbReference type="EMBL" id="EAQ13237.1"/>
    </source>
</evidence>
<feature type="domain" description="Glycosyl transferase family 1" evidence="1">
    <location>
        <begin position="221"/>
        <end position="371"/>
    </location>
</feature>
<dbReference type="AlphaFoldDB" id="A3VE99"/>
<dbReference type="Pfam" id="PF13579">
    <property type="entry name" value="Glyco_trans_4_4"/>
    <property type="match status" value="1"/>
</dbReference>
<dbReference type="SUPFAM" id="SSF53756">
    <property type="entry name" value="UDP-Glycosyltransferase/glycogen phosphorylase"/>
    <property type="match status" value="1"/>
</dbReference>
<feature type="domain" description="Glycosyltransferase subfamily 4-like N-terminal" evidence="2">
    <location>
        <begin position="6"/>
        <end position="210"/>
    </location>
</feature>
<dbReference type="PANTHER" id="PTHR45947:SF13">
    <property type="entry name" value="TRANSFERASE"/>
    <property type="match status" value="1"/>
</dbReference>
<reference evidence="3 4" key="1">
    <citation type="journal article" date="2010" name="J. Bacteriol.">
        <title>Genome sequences of Pelagibaca bermudensis HTCC2601T and Maritimibacter alkaliphilus HTCC2654T, the type strains of two marine Roseobacter genera.</title>
        <authorList>
            <person name="Thrash J.C."/>
            <person name="Cho J.C."/>
            <person name="Ferriera S."/>
            <person name="Johnson J."/>
            <person name="Vergin K.L."/>
            <person name="Giovannoni S.J."/>
        </authorList>
    </citation>
    <scope>NUCLEOTIDE SEQUENCE [LARGE SCALE GENOMIC DNA]</scope>
    <source>
        <strain evidence="3 4">HTCC2654</strain>
    </source>
</reference>
<evidence type="ECO:0000259" key="2">
    <source>
        <dbReference type="Pfam" id="PF13579"/>
    </source>
</evidence>
<dbReference type="STRING" id="314271.RB2654_09214"/>
<gene>
    <name evidence="3" type="ORF">RB2654_09214</name>
</gene>
<keyword evidence="4" id="KW-1185">Reference proteome</keyword>
<comment type="caution">
    <text evidence="3">The sequence shown here is derived from an EMBL/GenBank/DDBJ whole genome shotgun (WGS) entry which is preliminary data.</text>
</comment>
<dbReference type="InterPro" id="IPR050194">
    <property type="entry name" value="Glycosyltransferase_grp1"/>
</dbReference>
<organism evidence="3 4">
    <name type="scientific">Maritimibacter alkaliphilus HTCC2654</name>
    <dbReference type="NCBI Taxonomy" id="314271"/>
    <lineage>
        <taxon>Bacteria</taxon>
        <taxon>Pseudomonadati</taxon>
        <taxon>Pseudomonadota</taxon>
        <taxon>Alphaproteobacteria</taxon>
        <taxon>Rhodobacterales</taxon>
        <taxon>Roseobacteraceae</taxon>
        <taxon>Maritimibacter</taxon>
    </lineage>
</organism>
<dbReference type="HOGENOM" id="CLU_009583_35_0_5"/>
<sequence>MSLARGGATALAMMAAEDFVARGHEVIWLCGDDGDSPELAALGVEVVAVGGKTLLELPGRTALTSGLMNTRARDVVARFITERDTPETVYHTHSWAQIFSPEVFAALKPVSQRTLIHAHDMFVACPNGVYMDYQKGQVCTRVPLSLDCISTHCDKRSYPQKVWRVLRQKNLRRHLGDGSDWGGILVLHPEMTSRLTRAGYRADAIHVVRNPVVPYAKERIRAEENRKLVYVGRLEPDKGTGVLAEAARRTGVPTTLVGDGPMRAGLEADASGNPTITGWIERSQVGGYVGDARALVMPSLHPEPFALVIAEAVESGLPVLVADTALMSKEVEQNGLGLSFSPTDPASIDAALTRFMSLPDDQVRAMSEKGYSGDVRLGLSRSEWIDAQEAEYDRVLAGVRASAA</sequence>
<protein>
    <submittedName>
        <fullName evidence="3">Putative transferase</fullName>
    </submittedName>
</protein>
<dbReference type="PANTHER" id="PTHR45947">
    <property type="entry name" value="SULFOQUINOVOSYL TRANSFERASE SQD2"/>
    <property type="match status" value="1"/>
</dbReference>
<dbReference type="EMBL" id="AAMT01000005">
    <property type="protein sequence ID" value="EAQ13237.1"/>
    <property type="molecule type" value="Genomic_DNA"/>
</dbReference>
<dbReference type="InterPro" id="IPR028098">
    <property type="entry name" value="Glyco_trans_4-like_N"/>
</dbReference>
<dbReference type="GO" id="GO:0016757">
    <property type="term" value="F:glycosyltransferase activity"/>
    <property type="evidence" value="ECO:0007669"/>
    <property type="project" value="InterPro"/>
</dbReference>
<dbReference type="Proteomes" id="UP000002931">
    <property type="component" value="Unassembled WGS sequence"/>
</dbReference>
<accession>A3VE99</accession>
<keyword evidence="3" id="KW-0808">Transferase</keyword>
<dbReference type="InterPro" id="IPR001296">
    <property type="entry name" value="Glyco_trans_1"/>
</dbReference>
<name>A3VE99_9RHOB</name>
<dbReference type="Pfam" id="PF00534">
    <property type="entry name" value="Glycos_transf_1"/>
    <property type="match status" value="1"/>
</dbReference>
<dbReference type="Gene3D" id="3.40.50.2000">
    <property type="entry name" value="Glycogen Phosphorylase B"/>
    <property type="match status" value="2"/>
</dbReference>
<dbReference type="eggNOG" id="COG0438">
    <property type="taxonomic scope" value="Bacteria"/>
</dbReference>